<dbReference type="EMBL" id="JAVYJV010000004">
    <property type="protein sequence ID" value="KAK4372198.1"/>
    <property type="molecule type" value="Genomic_DNA"/>
</dbReference>
<proteinExistence type="predicted"/>
<dbReference type="Proteomes" id="UP001291623">
    <property type="component" value="Unassembled WGS sequence"/>
</dbReference>
<gene>
    <name evidence="1" type="ORF">RND71_007582</name>
</gene>
<name>A0AAE1SMM1_9SOLA</name>
<protein>
    <submittedName>
        <fullName evidence="1">Uncharacterized protein</fullName>
    </submittedName>
</protein>
<keyword evidence="2" id="KW-1185">Reference proteome</keyword>
<evidence type="ECO:0000313" key="2">
    <source>
        <dbReference type="Proteomes" id="UP001291623"/>
    </source>
</evidence>
<dbReference type="AlphaFoldDB" id="A0AAE1SMM1"/>
<sequence>MNRRVGRAISFSLHFSPFPGAHFPTLFLTFSLFASNPECGVAVKVVKMEQVVANSLESQVVVDDTRSLELLRPDLCRLSFAASSEFM</sequence>
<comment type="caution">
    <text evidence="1">The sequence shown here is derived from an EMBL/GenBank/DDBJ whole genome shotgun (WGS) entry which is preliminary data.</text>
</comment>
<organism evidence="1 2">
    <name type="scientific">Anisodus tanguticus</name>
    <dbReference type="NCBI Taxonomy" id="243964"/>
    <lineage>
        <taxon>Eukaryota</taxon>
        <taxon>Viridiplantae</taxon>
        <taxon>Streptophyta</taxon>
        <taxon>Embryophyta</taxon>
        <taxon>Tracheophyta</taxon>
        <taxon>Spermatophyta</taxon>
        <taxon>Magnoliopsida</taxon>
        <taxon>eudicotyledons</taxon>
        <taxon>Gunneridae</taxon>
        <taxon>Pentapetalae</taxon>
        <taxon>asterids</taxon>
        <taxon>lamiids</taxon>
        <taxon>Solanales</taxon>
        <taxon>Solanaceae</taxon>
        <taxon>Solanoideae</taxon>
        <taxon>Hyoscyameae</taxon>
        <taxon>Anisodus</taxon>
    </lineage>
</organism>
<reference evidence="1" key="1">
    <citation type="submission" date="2023-12" db="EMBL/GenBank/DDBJ databases">
        <title>Genome assembly of Anisodus tanguticus.</title>
        <authorList>
            <person name="Wang Y.-J."/>
        </authorList>
    </citation>
    <scope>NUCLEOTIDE SEQUENCE</scope>
    <source>
        <strain evidence="1">KB-2021</strain>
        <tissue evidence="1">Leaf</tissue>
    </source>
</reference>
<accession>A0AAE1SMM1</accession>
<evidence type="ECO:0000313" key="1">
    <source>
        <dbReference type="EMBL" id="KAK4372198.1"/>
    </source>
</evidence>